<evidence type="ECO:0000313" key="11">
    <source>
        <dbReference type="EMBL" id="GAX63064.1"/>
    </source>
</evidence>
<dbReference type="PANTHER" id="PTHR43065:SF10">
    <property type="entry name" value="PEROXIDE STRESS-ACTIVATED HISTIDINE KINASE MAK3"/>
    <property type="match status" value="1"/>
</dbReference>
<dbReference type="SUPFAM" id="SSF55874">
    <property type="entry name" value="ATPase domain of HSP90 chaperone/DNA topoisomerase II/histidine kinase"/>
    <property type="match status" value="1"/>
</dbReference>
<dbReference type="EMBL" id="BAOS01000047">
    <property type="protein sequence ID" value="GAX63064.1"/>
    <property type="molecule type" value="Genomic_DNA"/>
</dbReference>
<evidence type="ECO:0000313" key="12">
    <source>
        <dbReference type="Proteomes" id="UP000218542"/>
    </source>
</evidence>
<evidence type="ECO:0000256" key="5">
    <source>
        <dbReference type="ARBA" id="ARBA00022741"/>
    </source>
</evidence>
<comment type="caution">
    <text evidence="11">The sequence shown here is derived from an EMBL/GenBank/DDBJ whole genome shotgun (WGS) entry which is preliminary data.</text>
</comment>
<keyword evidence="5" id="KW-0547">Nucleotide-binding</keyword>
<dbReference type="GO" id="GO:0000155">
    <property type="term" value="F:phosphorelay sensor kinase activity"/>
    <property type="evidence" value="ECO:0007669"/>
    <property type="project" value="InterPro"/>
</dbReference>
<keyword evidence="12" id="KW-1185">Reference proteome</keyword>
<gene>
    <name evidence="11" type="ORF">SCALIN_C47_0035</name>
</gene>
<dbReference type="Pfam" id="PF02518">
    <property type="entry name" value="HATPase_c"/>
    <property type="match status" value="1"/>
</dbReference>
<keyword evidence="8" id="KW-0902">Two-component regulatory system</keyword>
<protein>
    <recommendedName>
        <fullName evidence="2">histidine kinase</fullName>
        <ecNumber evidence="2">2.7.13.3</ecNumber>
    </recommendedName>
</protein>
<keyword evidence="4" id="KW-0808">Transferase</keyword>
<dbReference type="CDD" id="cd00082">
    <property type="entry name" value="HisKA"/>
    <property type="match status" value="1"/>
</dbReference>
<keyword evidence="3" id="KW-0597">Phosphoprotein</keyword>
<name>A0A286U4N8_9BACT</name>
<dbReference type="EC" id="2.7.13.3" evidence="2"/>
<dbReference type="InterPro" id="IPR036097">
    <property type="entry name" value="HisK_dim/P_sf"/>
</dbReference>
<dbReference type="AlphaFoldDB" id="A0A286U4N8"/>
<evidence type="ECO:0000256" key="1">
    <source>
        <dbReference type="ARBA" id="ARBA00000085"/>
    </source>
</evidence>
<evidence type="ECO:0000256" key="7">
    <source>
        <dbReference type="ARBA" id="ARBA00022840"/>
    </source>
</evidence>
<accession>A0A286U4N8</accession>
<dbReference type="PRINTS" id="PR00344">
    <property type="entry name" value="BCTRLSENSOR"/>
</dbReference>
<keyword evidence="9" id="KW-0472">Membrane</keyword>
<dbReference type="Gene3D" id="3.30.565.10">
    <property type="entry name" value="Histidine kinase-like ATPase, C-terminal domain"/>
    <property type="match status" value="1"/>
</dbReference>
<evidence type="ECO:0000256" key="3">
    <source>
        <dbReference type="ARBA" id="ARBA00022553"/>
    </source>
</evidence>
<keyword evidence="9" id="KW-0812">Transmembrane</keyword>
<dbReference type="InterPro" id="IPR003661">
    <property type="entry name" value="HisK_dim/P_dom"/>
</dbReference>
<evidence type="ECO:0000256" key="4">
    <source>
        <dbReference type="ARBA" id="ARBA00022679"/>
    </source>
</evidence>
<keyword evidence="9" id="KW-1133">Transmembrane helix</keyword>
<evidence type="ECO:0000259" key="10">
    <source>
        <dbReference type="PROSITE" id="PS50109"/>
    </source>
</evidence>
<dbReference type="GO" id="GO:0005524">
    <property type="term" value="F:ATP binding"/>
    <property type="evidence" value="ECO:0007669"/>
    <property type="project" value="UniProtKB-KW"/>
</dbReference>
<dbReference type="InterPro" id="IPR036890">
    <property type="entry name" value="HATPase_C_sf"/>
</dbReference>
<dbReference type="PANTHER" id="PTHR43065">
    <property type="entry name" value="SENSOR HISTIDINE KINASE"/>
    <property type="match status" value="1"/>
</dbReference>
<feature type="transmembrane region" description="Helical" evidence="9">
    <location>
        <begin position="196"/>
        <end position="215"/>
    </location>
</feature>
<evidence type="ECO:0000256" key="8">
    <source>
        <dbReference type="ARBA" id="ARBA00023012"/>
    </source>
</evidence>
<dbReference type="Proteomes" id="UP000218542">
    <property type="component" value="Unassembled WGS sequence"/>
</dbReference>
<evidence type="ECO:0000256" key="2">
    <source>
        <dbReference type="ARBA" id="ARBA00012438"/>
    </source>
</evidence>
<dbReference type="PROSITE" id="PS50109">
    <property type="entry name" value="HIS_KIN"/>
    <property type="match status" value="1"/>
</dbReference>
<organism evidence="11 12">
    <name type="scientific">Candidatus Scalindua japonica</name>
    <dbReference type="NCBI Taxonomy" id="1284222"/>
    <lineage>
        <taxon>Bacteria</taxon>
        <taxon>Pseudomonadati</taxon>
        <taxon>Planctomycetota</taxon>
        <taxon>Candidatus Brocadiia</taxon>
        <taxon>Candidatus Brocadiales</taxon>
        <taxon>Candidatus Scalinduaceae</taxon>
        <taxon>Candidatus Scalindua</taxon>
    </lineage>
</organism>
<evidence type="ECO:0000256" key="9">
    <source>
        <dbReference type="SAM" id="Phobius"/>
    </source>
</evidence>
<dbReference type="InterPro" id="IPR005467">
    <property type="entry name" value="His_kinase_dom"/>
</dbReference>
<dbReference type="SUPFAM" id="SSF47384">
    <property type="entry name" value="Homodimeric domain of signal transducing histidine kinase"/>
    <property type="match status" value="1"/>
</dbReference>
<evidence type="ECO:0000256" key="6">
    <source>
        <dbReference type="ARBA" id="ARBA00022777"/>
    </source>
</evidence>
<proteinExistence type="predicted"/>
<feature type="transmembrane region" description="Helical" evidence="9">
    <location>
        <begin position="6"/>
        <end position="24"/>
    </location>
</feature>
<keyword evidence="7" id="KW-0067">ATP-binding</keyword>
<comment type="catalytic activity">
    <reaction evidence="1">
        <text>ATP + protein L-histidine = ADP + protein N-phospho-L-histidine.</text>
        <dbReference type="EC" id="2.7.13.3"/>
    </reaction>
</comment>
<feature type="domain" description="Histidine kinase" evidence="10">
    <location>
        <begin position="276"/>
        <end position="492"/>
    </location>
</feature>
<dbReference type="Gene3D" id="1.10.287.130">
    <property type="match status" value="1"/>
</dbReference>
<reference evidence="12" key="1">
    <citation type="journal article" date="2017" name="Environ. Microbiol. Rep.">
        <title>Genetic Diversity of Marine Anaerobic Ammonium-Oxidizing Bacteria as Revealed by Genomic and Proteomic Analyses of 'Candidatus Scalindua japonica'.</title>
        <authorList>
            <person name="Oshiki M."/>
            <person name="Mizuto K."/>
            <person name="Kimura Z."/>
            <person name="Kindaichi T."/>
            <person name="Satoh H."/>
            <person name="Okabe S."/>
        </authorList>
    </citation>
    <scope>NUCLEOTIDE SEQUENCE [LARGE SCALE GENOMIC DNA]</scope>
    <source>
        <strain evidence="12">husup-a2</strain>
    </source>
</reference>
<sequence>MLYYSTTSFIVIGIVCFVVGEFFSRIEKNDLIERSEKYAGYIVDHINLEMYEEFFAPTMSKYGYVDLENNRDQFNSLDKVIKSNIYGFNLKKLYLFDRNGQIVYSNIPEHIGYVLEMGDNLQLDSAIRGISASALQEPGMKDSKGVIVDKLLLESYYPVYEYNKGIVNREKQTGVMEIYQNMEELDIQISSAHQKAVLITGASMGLLFLILLLIIKKASNVIQLKTDQLVEARDNLEEKVDARTHEIKQTFEKLQETQKRLGRSEKLAGIGTLAAGVAHEINNPLASVASCAEGLMDRIDNVDFKTKDDEEVFPDYLKTIYDETYRCKAIISKLLDFSRRQVPVFDKVNVNVLVANVVKLIGRQKEREKISVELNYSPEPTIIYGDINQLQQVFLNMILNAFDATADGGKIKITTTRIDNYAKIIFEDAGCGIAPENLDKIFEPFFSTKSTGKGTGLGLSICYGIIEEHKGKISVSSNGVGKGTVFTISLPV</sequence>
<dbReference type="SMART" id="SM00387">
    <property type="entry name" value="HATPase_c"/>
    <property type="match status" value="1"/>
</dbReference>
<dbReference type="InterPro" id="IPR003594">
    <property type="entry name" value="HATPase_dom"/>
</dbReference>
<dbReference type="SMART" id="SM00388">
    <property type="entry name" value="HisKA"/>
    <property type="match status" value="1"/>
</dbReference>
<keyword evidence="6 11" id="KW-0418">Kinase</keyword>
<dbReference type="InterPro" id="IPR004358">
    <property type="entry name" value="Sig_transdc_His_kin-like_C"/>
</dbReference>
<dbReference type="Pfam" id="PF00512">
    <property type="entry name" value="HisKA"/>
    <property type="match status" value="1"/>
</dbReference>